<dbReference type="NCBIfam" id="TIGR00802">
    <property type="entry name" value="nico"/>
    <property type="match status" value="1"/>
</dbReference>
<evidence type="ECO:0000256" key="2">
    <source>
        <dbReference type="ARBA" id="ARBA00010892"/>
    </source>
</evidence>
<dbReference type="GO" id="GO:0012505">
    <property type="term" value="C:endomembrane system"/>
    <property type="evidence" value="ECO:0007669"/>
    <property type="project" value="UniProtKB-SubCell"/>
</dbReference>
<feature type="transmembrane region" description="Helical" evidence="8">
    <location>
        <begin position="78"/>
        <end position="99"/>
    </location>
</feature>
<sequence length="333" mass="36425">MKRNIIKDAIPYYLACLGLHFIALLCLVNAAIHYPKLWGLGLVAYSLGLRHAFDADHIAAIDNTVRKLVHAKHRSTGVGFFFSLGHSTVVFLMAVIIGFSVKWAKIQMPFFQAVGGKIGACVSGTFLLVVAAFNFIILLSLLKSVKAMKAGQVQQDVLEDLLLSRGFIASLVKPLFKVISKEWQMYPTGFLFGLGFDTATEIALIALSAGAAKASLPLSGILSLPLLFAAGMCLMDTTDSVMMSGAYNWAFEAPLRKIYYNVTVTTISIVAAFFIGALELIQVALESNPTSGFWAWIQALDLGNLGLWLFFLFAVLWIVTSLIYNHNKKKFSV</sequence>
<dbReference type="PATRIC" id="fig|1423740.3.peg.961"/>
<keyword evidence="5 8" id="KW-0812">Transmembrane</keyword>
<dbReference type="GO" id="GO:0015099">
    <property type="term" value="F:nickel cation transmembrane transporter activity"/>
    <property type="evidence" value="ECO:0007669"/>
    <property type="project" value="UniProtKB-UniRule"/>
</dbReference>
<feature type="transmembrane region" description="Helical" evidence="8">
    <location>
        <begin position="12"/>
        <end position="32"/>
    </location>
</feature>
<dbReference type="PANTHER" id="PTHR31611">
    <property type="entry name" value="HIGH-AFFINITY NICKEL TRANSPORT PROTEIN NIC1"/>
    <property type="match status" value="1"/>
</dbReference>
<dbReference type="OrthoDB" id="9776706at2"/>
<dbReference type="AlphaFoldDB" id="A0A0R1TV97"/>
<evidence type="ECO:0000313" key="10">
    <source>
        <dbReference type="Proteomes" id="UP000051048"/>
    </source>
</evidence>
<gene>
    <name evidence="9" type="ORF">FC36_GL000895</name>
</gene>
<dbReference type="RefSeq" id="WP_023859957.1">
    <property type="nucleotide sequence ID" value="NZ_AZFH01000020.1"/>
</dbReference>
<feature type="transmembrane region" description="Helical" evidence="8">
    <location>
        <begin position="305"/>
        <end position="324"/>
    </location>
</feature>
<protein>
    <recommendedName>
        <fullName evidence="8">Nickel/cobalt efflux system</fullName>
    </recommendedName>
</protein>
<evidence type="ECO:0000256" key="5">
    <source>
        <dbReference type="ARBA" id="ARBA00022692"/>
    </source>
</evidence>
<keyword evidence="4" id="KW-0533">Nickel</keyword>
<evidence type="ECO:0000256" key="8">
    <source>
        <dbReference type="RuleBase" id="RU362101"/>
    </source>
</evidence>
<keyword evidence="6 8" id="KW-1133">Transmembrane helix</keyword>
<evidence type="ECO:0000256" key="4">
    <source>
        <dbReference type="ARBA" id="ARBA00022596"/>
    </source>
</evidence>
<keyword evidence="7 8" id="KW-0472">Membrane</keyword>
<dbReference type="EMBL" id="AZFH01000020">
    <property type="protein sequence ID" value="KRL82600.1"/>
    <property type="molecule type" value="Genomic_DNA"/>
</dbReference>
<dbReference type="Proteomes" id="UP000051048">
    <property type="component" value="Unassembled WGS sequence"/>
</dbReference>
<dbReference type="STRING" id="1423740.FC36_GL000895"/>
<feature type="transmembrane region" description="Helical" evidence="8">
    <location>
        <begin position="120"/>
        <end position="142"/>
    </location>
</feature>
<keyword evidence="3 8" id="KW-0813">Transport</keyword>
<feature type="transmembrane region" description="Helical" evidence="8">
    <location>
        <begin position="258"/>
        <end position="285"/>
    </location>
</feature>
<dbReference type="PANTHER" id="PTHR31611:SF0">
    <property type="entry name" value="HIGH-AFFINITY NICKEL TRANSPORT PROTEIN NIC1"/>
    <property type="match status" value="1"/>
</dbReference>
<feature type="transmembrane region" description="Helical" evidence="8">
    <location>
        <begin position="218"/>
        <end position="237"/>
    </location>
</feature>
<dbReference type="Pfam" id="PF03824">
    <property type="entry name" value="NicO"/>
    <property type="match status" value="1"/>
</dbReference>
<evidence type="ECO:0000256" key="7">
    <source>
        <dbReference type="ARBA" id="ARBA00023136"/>
    </source>
</evidence>
<comment type="similarity">
    <text evidence="2 8">Belongs to the NiCoT transporter (TC 2.A.52) family.</text>
</comment>
<organism evidence="9 10">
    <name type="scientific">Ligilactobacillus equi DSM 15833 = JCM 10991</name>
    <dbReference type="NCBI Taxonomy" id="1423740"/>
    <lineage>
        <taxon>Bacteria</taxon>
        <taxon>Bacillati</taxon>
        <taxon>Bacillota</taxon>
        <taxon>Bacilli</taxon>
        <taxon>Lactobacillales</taxon>
        <taxon>Lactobacillaceae</taxon>
        <taxon>Ligilactobacillus</taxon>
    </lineage>
</organism>
<evidence type="ECO:0000256" key="3">
    <source>
        <dbReference type="ARBA" id="ARBA00022448"/>
    </source>
</evidence>
<evidence type="ECO:0000256" key="1">
    <source>
        <dbReference type="ARBA" id="ARBA00004127"/>
    </source>
</evidence>
<dbReference type="InterPro" id="IPR004688">
    <property type="entry name" value="Ni/Co_transpt"/>
</dbReference>
<comment type="caution">
    <text evidence="9">The sequence shown here is derived from an EMBL/GenBank/DDBJ whole genome shotgun (WGS) entry which is preliminary data.</text>
</comment>
<name>A0A0R1TV97_9LACO</name>
<dbReference type="GO" id="GO:0005886">
    <property type="term" value="C:plasma membrane"/>
    <property type="evidence" value="ECO:0007669"/>
    <property type="project" value="UniProtKB-SubCell"/>
</dbReference>
<comment type="subcellular location">
    <subcellularLocation>
        <location evidence="8">Cell membrane</location>
        <topology evidence="8">Multi-pass membrane protein</topology>
    </subcellularLocation>
    <subcellularLocation>
        <location evidence="1">Endomembrane system</location>
        <topology evidence="1">Multi-pass membrane protein</topology>
    </subcellularLocation>
</comment>
<proteinExistence type="inferred from homology"/>
<reference evidence="9 10" key="1">
    <citation type="journal article" date="2015" name="Genome Announc.">
        <title>Expanding the biotechnology potential of lactobacilli through comparative genomics of 213 strains and associated genera.</title>
        <authorList>
            <person name="Sun Z."/>
            <person name="Harris H.M."/>
            <person name="McCann A."/>
            <person name="Guo C."/>
            <person name="Argimon S."/>
            <person name="Zhang W."/>
            <person name="Yang X."/>
            <person name="Jeffery I.B."/>
            <person name="Cooney J.C."/>
            <person name="Kagawa T.F."/>
            <person name="Liu W."/>
            <person name="Song Y."/>
            <person name="Salvetti E."/>
            <person name="Wrobel A."/>
            <person name="Rasinkangas P."/>
            <person name="Parkhill J."/>
            <person name="Rea M.C."/>
            <person name="O'Sullivan O."/>
            <person name="Ritari J."/>
            <person name="Douillard F.P."/>
            <person name="Paul Ross R."/>
            <person name="Yang R."/>
            <person name="Briner A.E."/>
            <person name="Felis G.E."/>
            <person name="de Vos W.M."/>
            <person name="Barrangou R."/>
            <person name="Klaenhammer T.R."/>
            <person name="Caufield P.W."/>
            <person name="Cui Y."/>
            <person name="Zhang H."/>
            <person name="O'Toole P.W."/>
        </authorList>
    </citation>
    <scope>NUCLEOTIDE SEQUENCE [LARGE SCALE GENOMIC DNA]</scope>
    <source>
        <strain evidence="9 10">DSM 15833</strain>
    </source>
</reference>
<evidence type="ECO:0000256" key="6">
    <source>
        <dbReference type="ARBA" id="ARBA00022989"/>
    </source>
</evidence>
<evidence type="ECO:0000313" key="9">
    <source>
        <dbReference type="EMBL" id="KRL82600.1"/>
    </source>
</evidence>
<feature type="transmembrane region" description="Helical" evidence="8">
    <location>
        <begin position="191"/>
        <end position="212"/>
    </location>
</feature>
<dbReference type="InterPro" id="IPR011541">
    <property type="entry name" value="Ni/Co_transpt_high_affinity"/>
</dbReference>
<accession>A0A0R1TV97</accession>